<organism evidence="2 3">
    <name type="scientific">Hyella patelloides LEGE 07179</name>
    <dbReference type="NCBI Taxonomy" id="945734"/>
    <lineage>
        <taxon>Bacteria</taxon>
        <taxon>Bacillati</taxon>
        <taxon>Cyanobacteriota</taxon>
        <taxon>Cyanophyceae</taxon>
        <taxon>Pleurocapsales</taxon>
        <taxon>Hyellaceae</taxon>
        <taxon>Hyella</taxon>
    </lineage>
</organism>
<evidence type="ECO:0000313" key="3">
    <source>
        <dbReference type="Proteomes" id="UP000320055"/>
    </source>
</evidence>
<dbReference type="PANTHER" id="PTHR36766">
    <property type="entry name" value="PLANT BROAD-SPECTRUM MILDEW RESISTANCE PROTEIN RPW8"/>
    <property type="match status" value="1"/>
</dbReference>
<feature type="domain" description="NB-ARC" evidence="1">
    <location>
        <begin position="126"/>
        <end position="223"/>
    </location>
</feature>
<dbReference type="Gene3D" id="3.40.50.300">
    <property type="entry name" value="P-loop containing nucleotide triphosphate hydrolases"/>
    <property type="match status" value="1"/>
</dbReference>
<keyword evidence="3" id="KW-1185">Reference proteome</keyword>
<dbReference type="InterPro" id="IPR002182">
    <property type="entry name" value="NB-ARC"/>
</dbReference>
<dbReference type="PRINTS" id="PR00364">
    <property type="entry name" value="DISEASERSIST"/>
</dbReference>
<evidence type="ECO:0000313" key="2">
    <source>
        <dbReference type="EMBL" id="VEP12986.1"/>
    </source>
</evidence>
<dbReference type="PANTHER" id="PTHR36766:SF30">
    <property type="entry name" value="TIR-NBS TYPE DISEASE RESISTANCE PROTEIN-RELATED"/>
    <property type="match status" value="1"/>
</dbReference>
<dbReference type="Proteomes" id="UP000320055">
    <property type="component" value="Unassembled WGS sequence"/>
</dbReference>
<evidence type="ECO:0000259" key="1">
    <source>
        <dbReference type="Pfam" id="PF00931"/>
    </source>
</evidence>
<dbReference type="EMBL" id="CAACVJ010000085">
    <property type="protein sequence ID" value="VEP12986.1"/>
    <property type="molecule type" value="Genomic_DNA"/>
</dbReference>
<dbReference type="AlphaFoldDB" id="A0A563VNE4"/>
<dbReference type="SUPFAM" id="SSF52540">
    <property type="entry name" value="P-loop containing nucleoside triphosphate hydrolases"/>
    <property type="match status" value="1"/>
</dbReference>
<dbReference type="InterPro" id="IPR027417">
    <property type="entry name" value="P-loop_NTPase"/>
</dbReference>
<protein>
    <recommendedName>
        <fullName evidence="1">NB-ARC domain-containing protein</fullName>
    </recommendedName>
</protein>
<name>A0A563VNE4_9CYAN</name>
<proteinExistence type="predicted"/>
<sequence>MNRQKQKRSRGLIFTSEGWQKFQAKKQDWESENKSGIRCTLEELSELTGLAYNTVLKVVEREKGVDKRSLVKFSMAFDLELSPNDYISLSSLNSSDDKHAIKKVDWDEFIETPFFYGRTTELTLLEKWVVTDRCKLVTIQGIGGIGKTALCARLVKQVEHKFDYVIWRSLKTLPSLKELLADLLQVLFGESQLESNLSSNISCSLRQLISYLRSHRCLIVLDNLDAIMQSGAKCGAYIKEYHDYGRLIKYLGETLHQSCLLLTTREKPQEVALMAGEALPVRCLRLDGLSKLAAQKILLASNISGTEAEQNRLIQRYSGHPLALKIVAQKINSTSNRKIARFFQQDNIMLEELRQLLSQHIERLSSLERKILCKLAIFPEPVSFSGLRKEISLSVSSHKIIDSLESLSRRSLIVRKSAFLTMHPIINLYVTNNT</sequence>
<gene>
    <name evidence="2" type="ORF">H1P_1750011</name>
</gene>
<reference evidence="2 3" key="1">
    <citation type="submission" date="2019-01" db="EMBL/GenBank/DDBJ databases">
        <authorList>
            <person name="Brito A."/>
        </authorList>
    </citation>
    <scope>NUCLEOTIDE SEQUENCE [LARGE SCALE GENOMIC DNA]</scope>
    <source>
        <strain evidence="2">1</strain>
    </source>
</reference>
<dbReference type="GO" id="GO:0043531">
    <property type="term" value="F:ADP binding"/>
    <property type="evidence" value="ECO:0007669"/>
    <property type="project" value="InterPro"/>
</dbReference>
<accession>A0A563VNE4</accession>
<dbReference type="Pfam" id="PF00931">
    <property type="entry name" value="NB-ARC"/>
    <property type="match status" value="1"/>
</dbReference>
<dbReference type="OrthoDB" id="443122at2"/>
<dbReference type="RefSeq" id="WP_144871181.1">
    <property type="nucleotide sequence ID" value="NZ_LR213926.1"/>
</dbReference>